<dbReference type="EMBL" id="CAFBLL010000061">
    <property type="protein sequence ID" value="CAB4865062.1"/>
    <property type="molecule type" value="Genomic_DNA"/>
</dbReference>
<reference evidence="1" key="1">
    <citation type="submission" date="2020-05" db="EMBL/GenBank/DDBJ databases">
        <authorList>
            <person name="Chiriac C."/>
            <person name="Salcher M."/>
            <person name="Ghai R."/>
            <person name="Kavagutti S V."/>
        </authorList>
    </citation>
    <scope>NUCLEOTIDE SEQUENCE</scope>
</reference>
<evidence type="ECO:0000313" key="1">
    <source>
        <dbReference type="EMBL" id="CAB4865062.1"/>
    </source>
</evidence>
<dbReference type="AlphaFoldDB" id="A0A6J7D224"/>
<accession>A0A6J7D224</accession>
<protein>
    <submittedName>
        <fullName evidence="1">Unannotated protein</fullName>
    </submittedName>
</protein>
<sequence>MSVSGMCEETSSATMFSATLSEAAAAASSATSIAFLVALTNTHLYKIPSMNAATVSAPTEIIRTTVDITA</sequence>
<gene>
    <name evidence="1" type="ORF">UFOPK3389_00420</name>
</gene>
<name>A0A6J7D224_9ZZZZ</name>
<organism evidence="1">
    <name type="scientific">freshwater metagenome</name>
    <dbReference type="NCBI Taxonomy" id="449393"/>
    <lineage>
        <taxon>unclassified sequences</taxon>
        <taxon>metagenomes</taxon>
        <taxon>ecological metagenomes</taxon>
    </lineage>
</organism>
<proteinExistence type="predicted"/>